<comment type="caution">
    <text evidence="2">The sequence shown here is derived from an EMBL/GenBank/DDBJ whole genome shotgun (WGS) entry which is preliminary data.</text>
</comment>
<name>M2AC03_9BACT</name>
<dbReference type="PATRIC" id="fig|1263867.3.peg.5108"/>
<evidence type="ECO:0000256" key="1">
    <source>
        <dbReference type="SAM" id="MobiDB-lite"/>
    </source>
</evidence>
<reference evidence="2" key="2">
    <citation type="journal article" date="2013" name="Mar. Genomics">
        <title>Expression of sulfatases in Rhodopirellula baltica and the diversity of sulfatases in the genus Rhodopirellula.</title>
        <authorList>
            <person name="Wegner C.E."/>
            <person name="Richter-Heitmann T."/>
            <person name="Klindworth A."/>
            <person name="Klockow C."/>
            <person name="Richter M."/>
            <person name="Achstetter T."/>
            <person name="Glockner F.O."/>
            <person name="Harder J."/>
        </authorList>
    </citation>
    <scope>NUCLEOTIDE SEQUENCE [LARGE SCALE GENOMIC DNA]</scope>
    <source>
        <strain evidence="2">6C</strain>
    </source>
</reference>
<evidence type="ECO:0000313" key="2">
    <source>
        <dbReference type="EMBL" id="EMB14335.1"/>
    </source>
</evidence>
<evidence type="ECO:0000313" key="3">
    <source>
        <dbReference type="Proteomes" id="UP000011529"/>
    </source>
</evidence>
<organism evidence="2 3">
    <name type="scientific">Rhodopirellula europaea 6C</name>
    <dbReference type="NCBI Taxonomy" id="1263867"/>
    <lineage>
        <taxon>Bacteria</taxon>
        <taxon>Pseudomonadati</taxon>
        <taxon>Planctomycetota</taxon>
        <taxon>Planctomycetia</taxon>
        <taxon>Pirellulales</taxon>
        <taxon>Pirellulaceae</taxon>
        <taxon>Rhodopirellula</taxon>
    </lineage>
</organism>
<feature type="region of interest" description="Disordered" evidence="1">
    <location>
        <begin position="169"/>
        <end position="197"/>
    </location>
</feature>
<sequence>MDKGCLASNRLYSQRKPLPKDVGYKKALLPVQVTDVGQEWPTDSKMDSPATNVRGSQDVTNTALQRCTTSAPGGASRFGPGVRAWDRTSHPTLNHVLVVRNLLSIQQRIWPLKTVRPFVVPKTGLDRDEFALFVTLGSLNVFETCLRPVSWSSPCLVLSHRMHPVSIPMANPGATPAAETPRDTPWRRNSKRSMPSSTCRLSRPSRWLLNVWSASCGSDFTPSTPSKTIAPLGSASFAGTEDRWTRSTKRTFGTTWNCWSMAARRRRSSASLCRHCEPAWTNSVCCVARLDWCPRESQSNCQS</sequence>
<accession>M2AC03</accession>
<reference evidence="2" key="1">
    <citation type="submission" date="2012-11" db="EMBL/GenBank/DDBJ databases">
        <title>Permanent draft genomes of Rhodopirellula europaea strain SH398 and 6C.</title>
        <authorList>
            <person name="Richter M."/>
            <person name="Richter-Heitmann T."/>
            <person name="Frank C."/>
            <person name="Harder J."/>
            <person name="Glockner F.O."/>
        </authorList>
    </citation>
    <scope>NUCLEOTIDE SEQUENCE</scope>
    <source>
        <strain evidence="2">6C</strain>
    </source>
</reference>
<protein>
    <submittedName>
        <fullName evidence="2">Uncharacterized protein</fullName>
    </submittedName>
</protein>
<gene>
    <name evidence="2" type="ORF">RE6C_04757</name>
</gene>
<dbReference type="EMBL" id="ANMO01000216">
    <property type="protein sequence ID" value="EMB14335.1"/>
    <property type="molecule type" value="Genomic_DNA"/>
</dbReference>
<proteinExistence type="predicted"/>
<keyword evidence="3" id="KW-1185">Reference proteome</keyword>
<dbReference type="AlphaFoldDB" id="M2AC03"/>
<dbReference type="Proteomes" id="UP000011529">
    <property type="component" value="Unassembled WGS sequence"/>
</dbReference>